<dbReference type="PROSITE" id="PS51873">
    <property type="entry name" value="TRIAD"/>
    <property type="match status" value="1"/>
</dbReference>
<evidence type="ECO:0000256" key="2">
    <source>
        <dbReference type="ARBA" id="ARBA00022723"/>
    </source>
</evidence>
<dbReference type="PANTHER" id="PTHR11685">
    <property type="entry name" value="RBR FAMILY RING FINGER AND IBR DOMAIN-CONTAINING"/>
    <property type="match status" value="1"/>
</dbReference>
<evidence type="ECO:0000256" key="3">
    <source>
        <dbReference type="ARBA" id="ARBA00022737"/>
    </source>
</evidence>
<feature type="transmembrane region" description="Helical" evidence="7">
    <location>
        <begin position="327"/>
        <end position="353"/>
    </location>
</feature>
<evidence type="ECO:0000256" key="4">
    <source>
        <dbReference type="ARBA" id="ARBA00022771"/>
    </source>
</evidence>
<keyword evidence="2" id="KW-0479">Metal-binding</keyword>
<feature type="transmembrane region" description="Helical" evidence="7">
    <location>
        <begin position="365"/>
        <end position="382"/>
    </location>
</feature>
<dbReference type="GO" id="GO:0004842">
    <property type="term" value="F:ubiquitin-protein transferase activity"/>
    <property type="evidence" value="ECO:0007669"/>
    <property type="project" value="InterPro"/>
</dbReference>
<keyword evidence="10" id="KW-1185">Reference proteome</keyword>
<name>A0A8S1N9T5_PARPR</name>
<gene>
    <name evidence="9" type="ORF">PPRIM_AZ9-3.1.T0780006</name>
</gene>
<keyword evidence="7" id="KW-0812">Transmembrane</keyword>
<dbReference type="Pfam" id="PF22191">
    <property type="entry name" value="IBR_1"/>
    <property type="match status" value="1"/>
</dbReference>
<dbReference type="GO" id="GO:0016567">
    <property type="term" value="P:protein ubiquitination"/>
    <property type="evidence" value="ECO:0007669"/>
    <property type="project" value="InterPro"/>
</dbReference>
<keyword evidence="6" id="KW-0862">Zinc</keyword>
<dbReference type="EMBL" id="CAJJDM010000081">
    <property type="protein sequence ID" value="CAD8087066.1"/>
    <property type="molecule type" value="Genomic_DNA"/>
</dbReference>
<keyword evidence="7" id="KW-0472">Membrane</keyword>
<evidence type="ECO:0000313" key="9">
    <source>
        <dbReference type="EMBL" id="CAD8087066.1"/>
    </source>
</evidence>
<keyword evidence="4" id="KW-0863">Zinc-finger</keyword>
<feature type="transmembrane region" description="Helical" evidence="7">
    <location>
        <begin position="298"/>
        <end position="320"/>
    </location>
</feature>
<dbReference type="AlphaFoldDB" id="A0A8S1N9T5"/>
<feature type="transmembrane region" description="Helical" evidence="7">
    <location>
        <begin position="205"/>
        <end position="227"/>
    </location>
</feature>
<dbReference type="Proteomes" id="UP000688137">
    <property type="component" value="Unassembled WGS sequence"/>
</dbReference>
<organism evidence="9 10">
    <name type="scientific">Paramecium primaurelia</name>
    <dbReference type="NCBI Taxonomy" id="5886"/>
    <lineage>
        <taxon>Eukaryota</taxon>
        <taxon>Sar</taxon>
        <taxon>Alveolata</taxon>
        <taxon>Ciliophora</taxon>
        <taxon>Intramacronucleata</taxon>
        <taxon>Oligohymenophorea</taxon>
        <taxon>Peniculida</taxon>
        <taxon>Parameciidae</taxon>
        <taxon>Paramecium</taxon>
    </lineage>
</organism>
<evidence type="ECO:0000256" key="1">
    <source>
        <dbReference type="ARBA" id="ARBA00022679"/>
    </source>
</evidence>
<keyword evidence="5" id="KW-0833">Ubl conjugation pathway</keyword>
<proteinExistence type="predicted"/>
<evidence type="ECO:0000256" key="5">
    <source>
        <dbReference type="ARBA" id="ARBA00022786"/>
    </source>
</evidence>
<feature type="domain" description="RING-type" evidence="8">
    <location>
        <begin position="1"/>
        <end position="199"/>
    </location>
</feature>
<sequence>MKVCQICFTNESFITPCNCQNCIPCLINWFGIKNNETQIINFNCPNQHCSYNYSRQELQNICKYPLYEQQLSEILLKEYLKNQDIRPCPNGKCRNFGFIDLNSRCDQLLQCTSCQTKWLDLSISSQVVQLEYGFSNMYFNIKDFIYCFLFTNECPQCGVQIQRNGGCQHMTCKACQHQFCWYCKSRWNGHMLRLCSFSYATKMGIFSYMIMSLLQTIGFLNSVLFLFSLPFKWFTFVILANSIPFGFVVGIVYFCYGFSHLYYQIYKKGTLEVIISSVSLFIWYHLHCLIAEIFELSIQIYISAVMWEGIIAVVIVCYLFRQQLTWIVFPISAMSLLYYFGLNGLCLLCWGLPIMKKQFANNKYLFQFAGYLLFFILNIFNLQEQISQNKISYIFVLNLVYILYIEKSRIFDQISFF</sequence>
<keyword evidence="1" id="KW-0808">Transferase</keyword>
<evidence type="ECO:0000259" key="8">
    <source>
        <dbReference type="PROSITE" id="PS51873"/>
    </source>
</evidence>
<reference evidence="9" key="1">
    <citation type="submission" date="2021-01" db="EMBL/GenBank/DDBJ databases">
        <authorList>
            <consortium name="Genoscope - CEA"/>
            <person name="William W."/>
        </authorList>
    </citation>
    <scope>NUCLEOTIDE SEQUENCE</scope>
</reference>
<evidence type="ECO:0000256" key="6">
    <source>
        <dbReference type="ARBA" id="ARBA00022833"/>
    </source>
</evidence>
<comment type="caution">
    <text evidence="9">The sequence shown here is derived from an EMBL/GenBank/DDBJ whole genome shotgun (WGS) entry which is preliminary data.</text>
</comment>
<evidence type="ECO:0000256" key="7">
    <source>
        <dbReference type="SAM" id="Phobius"/>
    </source>
</evidence>
<protein>
    <recommendedName>
        <fullName evidence="8">RING-type domain-containing protein</fullName>
    </recommendedName>
</protein>
<feature type="transmembrane region" description="Helical" evidence="7">
    <location>
        <begin position="269"/>
        <end position="286"/>
    </location>
</feature>
<keyword evidence="7" id="KW-1133">Transmembrane helix</keyword>
<evidence type="ECO:0000313" key="10">
    <source>
        <dbReference type="Proteomes" id="UP000688137"/>
    </source>
</evidence>
<dbReference type="InterPro" id="IPR044066">
    <property type="entry name" value="TRIAD_supradom"/>
</dbReference>
<dbReference type="InterPro" id="IPR031127">
    <property type="entry name" value="E3_UB_ligase_RBR"/>
</dbReference>
<accession>A0A8S1N9T5</accession>
<dbReference type="GO" id="GO:0008270">
    <property type="term" value="F:zinc ion binding"/>
    <property type="evidence" value="ECO:0007669"/>
    <property type="project" value="UniProtKB-KW"/>
</dbReference>
<keyword evidence="3" id="KW-0677">Repeat</keyword>
<dbReference type="OMA" id="YISAVMW"/>
<feature type="transmembrane region" description="Helical" evidence="7">
    <location>
        <begin position="233"/>
        <end position="257"/>
    </location>
</feature>